<accession>A0A1W1D0Q2</accession>
<dbReference type="Pfam" id="PF25919">
    <property type="entry name" value="BSH_CusB"/>
    <property type="match status" value="1"/>
</dbReference>
<dbReference type="SUPFAM" id="SSF111369">
    <property type="entry name" value="HlyD-like secretion proteins"/>
    <property type="match status" value="1"/>
</dbReference>
<gene>
    <name evidence="4" type="ORF">MNB_SV-13-617</name>
</gene>
<dbReference type="GO" id="GO:0060003">
    <property type="term" value="P:copper ion export"/>
    <property type="evidence" value="ECO:0007669"/>
    <property type="project" value="TreeGrafter"/>
</dbReference>
<dbReference type="GO" id="GO:0046914">
    <property type="term" value="F:transition metal ion binding"/>
    <property type="evidence" value="ECO:0007669"/>
    <property type="project" value="TreeGrafter"/>
</dbReference>
<evidence type="ECO:0000259" key="2">
    <source>
        <dbReference type="Pfam" id="PF25919"/>
    </source>
</evidence>
<evidence type="ECO:0000259" key="3">
    <source>
        <dbReference type="Pfam" id="PF25954"/>
    </source>
</evidence>
<dbReference type="GO" id="GO:0015679">
    <property type="term" value="P:plasma membrane copper ion transport"/>
    <property type="evidence" value="ECO:0007669"/>
    <property type="project" value="TreeGrafter"/>
</dbReference>
<dbReference type="EMBL" id="FPHM01000274">
    <property type="protein sequence ID" value="SFV71583.1"/>
    <property type="molecule type" value="Genomic_DNA"/>
</dbReference>
<dbReference type="Pfam" id="PF25954">
    <property type="entry name" value="Beta-barrel_RND_2"/>
    <property type="match status" value="1"/>
</dbReference>
<dbReference type="PANTHER" id="PTHR30097:SF15">
    <property type="entry name" value="CATION EFFLUX SYSTEM PROTEIN CUSB"/>
    <property type="match status" value="1"/>
</dbReference>
<dbReference type="Gene3D" id="2.40.30.170">
    <property type="match status" value="1"/>
</dbReference>
<dbReference type="InterPro" id="IPR058790">
    <property type="entry name" value="BSH_CusB"/>
</dbReference>
<name>A0A1W1D0Q2_9ZZZZ</name>
<protein>
    <submittedName>
        <fullName evidence="4">Probable Co/Zn/Cd efflux system membrane fusion protein</fullName>
    </submittedName>
</protein>
<dbReference type="GO" id="GO:0030288">
    <property type="term" value="C:outer membrane-bounded periplasmic space"/>
    <property type="evidence" value="ECO:0007669"/>
    <property type="project" value="TreeGrafter"/>
</dbReference>
<dbReference type="Gene3D" id="2.40.420.20">
    <property type="match status" value="1"/>
</dbReference>
<keyword evidence="1" id="KW-0813">Transport</keyword>
<feature type="domain" description="CusB-like barrel-sandwich hybrid" evidence="2">
    <location>
        <begin position="58"/>
        <end position="168"/>
    </location>
</feature>
<organism evidence="4">
    <name type="scientific">hydrothermal vent metagenome</name>
    <dbReference type="NCBI Taxonomy" id="652676"/>
    <lineage>
        <taxon>unclassified sequences</taxon>
        <taxon>metagenomes</taxon>
        <taxon>ecological metagenomes</taxon>
    </lineage>
</organism>
<dbReference type="InterPro" id="IPR058792">
    <property type="entry name" value="Beta-barrel_RND_2"/>
</dbReference>
<dbReference type="AlphaFoldDB" id="A0A1W1D0Q2"/>
<dbReference type="InterPro" id="IPR051909">
    <property type="entry name" value="MFP_Cation_Efflux"/>
</dbReference>
<dbReference type="PANTHER" id="PTHR30097">
    <property type="entry name" value="CATION EFFLUX SYSTEM PROTEIN CUSB"/>
    <property type="match status" value="1"/>
</dbReference>
<proteinExistence type="predicted"/>
<feature type="domain" description="CusB-like beta-barrel" evidence="3">
    <location>
        <begin position="172"/>
        <end position="244"/>
    </location>
</feature>
<evidence type="ECO:0000256" key="1">
    <source>
        <dbReference type="ARBA" id="ARBA00022448"/>
    </source>
</evidence>
<reference evidence="4" key="1">
    <citation type="submission" date="2016-10" db="EMBL/GenBank/DDBJ databases">
        <authorList>
            <person name="de Groot N.N."/>
        </authorList>
    </citation>
    <scope>NUCLEOTIDE SEQUENCE</scope>
</reference>
<sequence length="324" mass="36827">MKKILILLPFLVSLHAVTVEQLFNVKTIEVKSKKVEISKSYNGYVKIAEDKIYTIALTQDGFIKNLTAPNIYDKVRKGKKLFDFYSPDIYKAQIELLSAKRFSPALAKNLETKLKLYDVTSQNIKMIKRKNRAFKYLPFYSPYSGIVIEKKVTEGSAVKRGMVVYKIADLSKVWVEGKAYEADRAFIQQGQKVEVTFNGAKKIYHAKIDFIYPLVDPVNKTIDFRITLSNKNGKIQPNAYATIKNIKSENIKLILPNTAVVTKGSKHFVFIPSEYEGEYKSKLIEAKRISVNEFEILSGLKEGDKVVNNSLFLLDSDVVINGED</sequence>
<evidence type="ECO:0000313" key="4">
    <source>
        <dbReference type="EMBL" id="SFV71583.1"/>
    </source>
</evidence>